<dbReference type="EMBL" id="JAWWNJ010000095">
    <property type="protein sequence ID" value="KAK6997002.1"/>
    <property type="molecule type" value="Genomic_DNA"/>
</dbReference>
<feature type="region of interest" description="Disordered" evidence="1">
    <location>
        <begin position="1"/>
        <end position="22"/>
    </location>
</feature>
<evidence type="ECO:0000256" key="1">
    <source>
        <dbReference type="SAM" id="MobiDB-lite"/>
    </source>
</evidence>
<evidence type="ECO:0000256" key="2">
    <source>
        <dbReference type="SAM" id="Phobius"/>
    </source>
</evidence>
<organism evidence="3 4">
    <name type="scientific">Favolaschia claudopus</name>
    <dbReference type="NCBI Taxonomy" id="2862362"/>
    <lineage>
        <taxon>Eukaryota</taxon>
        <taxon>Fungi</taxon>
        <taxon>Dikarya</taxon>
        <taxon>Basidiomycota</taxon>
        <taxon>Agaricomycotina</taxon>
        <taxon>Agaricomycetes</taxon>
        <taxon>Agaricomycetidae</taxon>
        <taxon>Agaricales</taxon>
        <taxon>Marasmiineae</taxon>
        <taxon>Mycenaceae</taxon>
        <taxon>Favolaschia</taxon>
    </lineage>
</organism>
<keyword evidence="2" id="KW-1133">Transmembrane helix</keyword>
<accession>A0AAW0A197</accession>
<dbReference type="AlphaFoldDB" id="A0AAW0A197"/>
<evidence type="ECO:0000313" key="4">
    <source>
        <dbReference type="Proteomes" id="UP001362999"/>
    </source>
</evidence>
<protein>
    <submittedName>
        <fullName evidence="3">Uncharacterized protein</fullName>
    </submittedName>
</protein>
<reference evidence="3 4" key="1">
    <citation type="journal article" date="2024" name="J Genomics">
        <title>Draft genome sequencing and assembly of Favolaschia claudopus CIRM-BRFM 2984 isolated from oak limbs.</title>
        <authorList>
            <person name="Navarro D."/>
            <person name="Drula E."/>
            <person name="Chaduli D."/>
            <person name="Cazenave R."/>
            <person name="Ahrendt S."/>
            <person name="Wang J."/>
            <person name="Lipzen A."/>
            <person name="Daum C."/>
            <person name="Barry K."/>
            <person name="Grigoriev I.V."/>
            <person name="Favel A."/>
            <person name="Rosso M.N."/>
            <person name="Martin F."/>
        </authorList>
    </citation>
    <scope>NUCLEOTIDE SEQUENCE [LARGE SCALE GENOMIC DNA]</scope>
    <source>
        <strain evidence="3 4">CIRM-BRFM 2984</strain>
    </source>
</reference>
<name>A0AAW0A197_9AGAR</name>
<comment type="caution">
    <text evidence="3">The sequence shown here is derived from an EMBL/GenBank/DDBJ whole genome shotgun (WGS) entry which is preliminary data.</text>
</comment>
<keyword evidence="4" id="KW-1185">Reference proteome</keyword>
<proteinExistence type="predicted"/>
<keyword evidence="2" id="KW-0812">Transmembrane</keyword>
<feature type="transmembrane region" description="Helical" evidence="2">
    <location>
        <begin position="87"/>
        <end position="104"/>
    </location>
</feature>
<feature type="compositionally biased region" description="Polar residues" evidence="1">
    <location>
        <begin position="1"/>
        <end position="11"/>
    </location>
</feature>
<dbReference type="Proteomes" id="UP001362999">
    <property type="component" value="Unassembled WGS sequence"/>
</dbReference>
<evidence type="ECO:0000313" key="3">
    <source>
        <dbReference type="EMBL" id="KAK6997002.1"/>
    </source>
</evidence>
<sequence length="105" mass="11443">MEVVNKSSFTSPAAMRQDTDSTPVVADSHSLAALIVSGANLRLAEKSEMVETEISCATSPQTALKDVLNKPLKITLSMSMQSRPMDVLWWVLLGVLFAFVYVRVA</sequence>
<gene>
    <name evidence="3" type="ORF">R3P38DRAFT_3069229</name>
</gene>
<keyword evidence="2" id="KW-0472">Membrane</keyword>